<comment type="caution">
    <text evidence="4">The sequence shown here is derived from an EMBL/GenBank/DDBJ whole genome shotgun (WGS) entry which is preliminary data.</text>
</comment>
<dbReference type="AlphaFoldDB" id="A0A4V1XBB2"/>
<accession>A0A4V1XBB2</accession>
<dbReference type="Proteomes" id="UP000293360">
    <property type="component" value="Unassembled WGS sequence"/>
</dbReference>
<keyword evidence="5" id="KW-1185">Reference proteome</keyword>
<evidence type="ECO:0000313" key="5">
    <source>
        <dbReference type="Proteomes" id="UP000293360"/>
    </source>
</evidence>
<gene>
    <name evidence="4" type="ORF">DL764_003648</name>
</gene>
<evidence type="ECO:0000259" key="3">
    <source>
        <dbReference type="Pfam" id="PF26640"/>
    </source>
</evidence>
<protein>
    <submittedName>
        <fullName evidence="4">Uncharacterized protein</fullName>
    </submittedName>
</protein>
<feature type="domain" description="DUF8212" evidence="3">
    <location>
        <begin position="228"/>
        <end position="255"/>
    </location>
</feature>
<evidence type="ECO:0000313" key="4">
    <source>
        <dbReference type="EMBL" id="RYP05639.1"/>
    </source>
</evidence>
<dbReference type="InterPro" id="IPR010730">
    <property type="entry name" value="HET"/>
</dbReference>
<dbReference type="OrthoDB" id="20872at2759"/>
<feature type="domain" description="Heterokaryon incompatibility" evidence="2">
    <location>
        <begin position="23"/>
        <end position="115"/>
    </location>
</feature>
<dbReference type="Pfam" id="PF26640">
    <property type="entry name" value="DUF8212"/>
    <property type="match status" value="1"/>
</dbReference>
<feature type="region of interest" description="Disordered" evidence="1">
    <location>
        <begin position="542"/>
        <end position="563"/>
    </location>
</feature>
<dbReference type="Pfam" id="PF06985">
    <property type="entry name" value="HET"/>
    <property type="match status" value="1"/>
</dbReference>
<sequence length="583" mass="66185">MRLINNESMELEEFMGGSRMPVYAILSHTWEDGEVTFQDFTHPDKAVRSEKQGYRKIEKACGLTRKIRLKYVWVDTCCIDKTSSTELAEAINSMFQWYKDAVVCYAWLSDLPEEQLVPPESFASWFMKCRWFTRGWTLQELIAPKCVEFYDQAWNFRGTKADLSGFITQVTEISGEALRDPDRLYRFSVAQRMSWAATRQTTRIEDMAYCLLGIFDVNMPMLYGEGSRAFIRLQEEIAKETNDLSLFAWKAISMDQMYHGVFASRPAEFRDSGSITPVSDTVFNPDFILTNKGLRLTNSLHQGQDGTYLLDLNCSQRTGSRRRQIGIWIKPHGGGVYGRAKADEFGTLDPDAVGKSTQVFLIRRISAARSVDLEGSHSHAFMFRKGFNERDAIHEPGFPFEATLMQPTEEWDPQRRMFLTNGASNFVGFGFFAQRSDITIGKELMHGSSFLVVFGKNATDGEPWVTVAIPRDGEELFHCMHDLQKLAALGSNRNKRVVVMKDYDNNDRKAVSVTIENATIQGQVVYCIDMFYHDAAIANRRGTDGVKSHPSSRRKGTALKRVSSDTGSLLHSFKDLEYGDLSA</sequence>
<evidence type="ECO:0000256" key="1">
    <source>
        <dbReference type="SAM" id="MobiDB-lite"/>
    </source>
</evidence>
<name>A0A4V1XBB2_9PEZI</name>
<dbReference type="PANTHER" id="PTHR10622:SF12">
    <property type="entry name" value="HET DOMAIN-CONTAINING PROTEIN"/>
    <property type="match status" value="1"/>
</dbReference>
<evidence type="ECO:0000259" key="2">
    <source>
        <dbReference type="Pfam" id="PF06985"/>
    </source>
</evidence>
<organism evidence="4 5">
    <name type="scientific">Monosporascus ibericus</name>
    <dbReference type="NCBI Taxonomy" id="155417"/>
    <lineage>
        <taxon>Eukaryota</taxon>
        <taxon>Fungi</taxon>
        <taxon>Dikarya</taxon>
        <taxon>Ascomycota</taxon>
        <taxon>Pezizomycotina</taxon>
        <taxon>Sordariomycetes</taxon>
        <taxon>Xylariomycetidae</taxon>
        <taxon>Xylariales</taxon>
        <taxon>Xylariales incertae sedis</taxon>
        <taxon>Monosporascus</taxon>
    </lineage>
</organism>
<dbReference type="InterPro" id="IPR058525">
    <property type="entry name" value="DUF8212"/>
</dbReference>
<dbReference type="EMBL" id="QJNU01000163">
    <property type="protein sequence ID" value="RYP05639.1"/>
    <property type="molecule type" value="Genomic_DNA"/>
</dbReference>
<proteinExistence type="predicted"/>
<reference evidence="4 5" key="1">
    <citation type="submission" date="2018-06" db="EMBL/GenBank/DDBJ databases">
        <title>Complete Genomes of Monosporascus.</title>
        <authorList>
            <person name="Robinson A.J."/>
            <person name="Natvig D.O."/>
        </authorList>
    </citation>
    <scope>NUCLEOTIDE SEQUENCE [LARGE SCALE GENOMIC DNA]</scope>
    <source>
        <strain evidence="4 5">CBS 110550</strain>
    </source>
</reference>
<dbReference type="STRING" id="155417.A0A4V1XBB2"/>
<dbReference type="PANTHER" id="PTHR10622">
    <property type="entry name" value="HET DOMAIN-CONTAINING PROTEIN"/>
    <property type="match status" value="1"/>
</dbReference>